<dbReference type="EMBL" id="OU895880">
    <property type="protein sequence ID" value="CAG9810899.1"/>
    <property type="molecule type" value="Genomic_DNA"/>
</dbReference>
<dbReference type="InterPro" id="IPR016181">
    <property type="entry name" value="Acyl_CoA_acyltransferase"/>
</dbReference>
<accession>A0A9N9S7B2</accession>
<proteinExistence type="predicted"/>
<dbReference type="AlphaFoldDB" id="A0A9N9S7B2"/>
<evidence type="ECO:0000313" key="1">
    <source>
        <dbReference type="EMBL" id="CAG9810899.1"/>
    </source>
</evidence>
<keyword evidence="2" id="KW-1185">Reference proteome</keyword>
<name>A0A9N9S7B2_9DIPT</name>
<dbReference type="SUPFAM" id="SSF55729">
    <property type="entry name" value="Acyl-CoA N-acyltransferases (Nat)"/>
    <property type="match status" value="1"/>
</dbReference>
<dbReference type="Proteomes" id="UP001153620">
    <property type="component" value="Chromosome 4"/>
</dbReference>
<evidence type="ECO:0000313" key="2">
    <source>
        <dbReference type="Proteomes" id="UP001153620"/>
    </source>
</evidence>
<reference evidence="1" key="2">
    <citation type="submission" date="2022-10" db="EMBL/GenBank/DDBJ databases">
        <authorList>
            <consortium name="ENA_rothamsted_submissions"/>
            <consortium name="culmorum"/>
            <person name="King R."/>
        </authorList>
    </citation>
    <scope>NUCLEOTIDE SEQUENCE</scope>
</reference>
<sequence length="288" mass="33497">MQLAKLSKTVLPIYRDLFKSNWPKYMPSYCVLQHFINRFGQHPEWEEKVKFLTLKDTLDGTYALIYGPYICIDSIEAPPYPKLEKLLYNMDLKSDQIFANFRDDFRPLVLDLLRIRKLKKTFDVGSKICFFNVDEDYISGIWKSPPAGHHYASLTIQDLNQVLSTIPNPTPRSIEYLKTVIKYNTTTGLYRSDGLLISWVMEHDTGVQGNVCVVPEFFRMNFARNVLVEHGLKISRKKPYFPIFTDAVHHKLLICLVSLIMNGFIISHQLDLLRNLSRVILLLGIMYK</sequence>
<gene>
    <name evidence="1" type="ORF">CHIRRI_LOCUS13711</name>
</gene>
<protein>
    <submittedName>
        <fullName evidence="1">Uncharacterized protein</fullName>
    </submittedName>
</protein>
<organism evidence="1 2">
    <name type="scientific">Chironomus riparius</name>
    <dbReference type="NCBI Taxonomy" id="315576"/>
    <lineage>
        <taxon>Eukaryota</taxon>
        <taxon>Metazoa</taxon>
        <taxon>Ecdysozoa</taxon>
        <taxon>Arthropoda</taxon>
        <taxon>Hexapoda</taxon>
        <taxon>Insecta</taxon>
        <taxon>Pterygota</taxon>
        <taxon>Neoptera</taxon>
        <taxon>Endopterygota</taxon>
        <taxon>Diptera</taxon>
        <taxon>Nematocera</taxon>
        <taxon>Chironomoidea</taxon>
        <taxon>Chironomidae</taxon>
        <taxon>Chironominae</taxon>
        <taxon>Chironomus</taxon>
    </lineage>
</organism>
<dbReference type="OrthoDB" id="7305308at2759"/>
<dbReference type="Gene3D" id="3.40.630.30">
    <property type="match status" value="2"/>
</dbReference>
<reference evidence="1" key="1">
    <citation type="submission" date="2022-01" db="EMBL/GenBank/DDBJ databases">
        <authorList>
            <person name="King R."/>
        </authorList>
    </citation>
    <scope>NUCLEOTIDE SEQUENCE</scope>
</reference>